<keyword evidence="2" id="KW-1185">Reference proteome</keyword>
<dbReference type="RefSeq" id="WP_026879009.1">
    <property type="nucleotide sequence ID" value="NZ_AZOD01000018.1"/>
</dbReference>
<evidence type="ECO:0000313" key="2">
    <source>
        <dbReference type="Proteomes" id="UP001449178"/>
    </source>
</evidence>
<organism evidence="1 2">
    <name type="scientific">Ignatzschineria larvae DSM 13226</name>
    <dbReference type="NCBI Taxonomy" id="1111732"/>
    <lineage>
        <taxon>Bacteria</taxon>
        <taxon>Pseudomonadati</taxon>
        <taxon>Pseudomonadota</taxon>
        <taxon>Gammaproteobacteria</taxon>
        <taxon>Cardiobacteriales</taxon>
        <taxon>Ignatzschineriaceae</taxon>
        <taxon>Ignatzschineria</taxon>
    </lineage>
</organism>
<sequence length="98" mass="11363">MLDQNEIQDLIECSHGHLKLITTTEGSKKLIVVFGPKGHFNNLFFLEKQLVELDENVLFFNSEKDNWFVESQSFLDDESVIRSAQKLEELIRSLSSNF</sequence>
<dbReference type="EMBL" id="CP150637">
    <property type="protein sequence ID" value="WZW87155.1"/>
    <property type="molecule type" value="Genomic_DNA"/>
</dbReference>
<gene>
    <name evidence="1" type="ORF">WMO13_07160</name>
</gene>
<name>A0ABZ3BZD3_9GAMM</name>
<protein>
    <submittedName>
        <fullName evidence="1">Uncharacterized protein</fullName>
    </submittedName>
</protein>
<dbReference type="Proteomes" id="UP001449178">
    <property type="component" value="Chromosome"/>
</dbReference>
<proteinExistence type="predicted"/>
<reference evidence="1 2" key="1">
    <citation type="submission" date="2024-03" db="EMBL/GenBank/DDBJ databases">
        <title>Complete Genome Sequence and Annotation of Ignatzschineria larvae DSM 13226.</title>
        <authorList>
            <person name="Cantrell E."/>
            <person name="Burcham Z.M."/>
        </authorList>
    </citation>
    <scope>NUCLEOTIDE SEQUENCE [LARGE SCALE GENOMIC DNA]</scope>
    <source>
        <strain evidence="1 2">DSM 13226</strain>
    </source>
</reference>
<accession>A0ABZ3BZD3</accession>
<evidence type="ECO:0000313" key="1">
    <source>
        <dbReference type="EMBL" id="WZW87155.1"/>
    </source>
</evidence>